<gene>
    <name evidence="1" type="ORF">LCPAC201_01620</name>
</gene>
<dbReference type="PRINTS" id="PR00633">
    <property type="entry name" value="RCCNDNSATION"/>
</dbReference>
<dbReference type="PANTHER" id="PTHR45982">
    <property type="entry name" value="REGULATOR OF CHROMOSOME CONDENSATION"/>
    <property type="match status" value="1"/>
</dbReference>
<reference evidence="1" key="1">
    <citation type="journal article" date="2019" name="MBio">
        <title>Virus Genomes from Deep Sea Sediments Expand the Ocean Megavirome and Support Independent Origins of Viral Gigantism.</title>
        <authorList>
            <person name="Backstrom D."/>
            <person name="Yutin N."/>
            <person name="Jorgensen S.L."/>
            <person name="Dharamshi J."/>
            <person name="Homa F."/>
            <person name="Zaremba-Niedwiedzka K."/>
            <person name="Spang A."/>
            <person name="Wolf Y.I."/>
            <person name="Koonin E.V."/>
            <person name="Ettema T.J."/>
        </authorList>
    </citation>
    <scope>NUCLEOTIDE SEQUENCE</scope>
</reference>
<dbReference type="InterPro" id="IPR009091">
    <property type="entry name" value="RCC1/BLIP-II"/>
</dbReference>
<organism evidence="1">
    <name type="scientific">Pithovirus LCPAC201</name>
    <dbReference type="NCBI Taxonomy" id="2506591"/>
    <lineage>
        <taxon>Viruses</taxon>
        <taxon>Pithoviruses</taxon>
    </lineage>
</organism>
<dbReference type="SUPFAM" id="SSF50985">
    <property type="entry name" value="RCC1/BLIP-II"/>
    <property type="match status" value="2"/>
</dbReference>
<dbReference type="InterPro" id="IPR051553">
    <property type="entry name" value="Ran_GTPase-activating"/>
</dbReference>
<name>A0A481Z821_9VIRU</name>
<dbReference type="Pfam" id="PF00415">
    <property type="entry name" value="RCC1"/>
    <property type="match status" value="2"/>
</dbReference>
<dbReference type="PANTHER" id="PTHR45982:SF1">
    <property type="entry name" value="REGULATOR OF CHROMOSOME CONDENSATION"/>
    <property type="match status" value="1"/>
</dbReference>
<dbReference type="InterPro" id="IPR000408">
    <property type="entry name" value="Reg_chr_condens"/>
</dbReference>
<sequence length="537" mass="59928">MEPLILNSPLSAGAGTHYGIIDREGQVYLAGNNKHGQIGDQYPRIVKAPVNIPFPSRVISLTAGFTSTGAVTENGKTYRWGMTRDEMGEDKKTPTLVDLLKNRIAKKIQSGRGGYGVILKDGSIYLRVSNDTLEIVSQFPKLNWKIIDLAIVGRVVYLTTSNGELYSLQYKGTTANPQITRIELPETVKQIVGGLEHLLILTVDGNVYAMGSNQYGQLGIYPPIFQTVPQDVPFKVSLPSPISFISAGHYTNAAITKDEKLYMWGSTNMDNIIDKNIDKILPKTVKQLHVLDIYTRVNRDKDYPPVRLVALDLTDLAAKFKDYADQNREDEDYIDDDDQFNQLIKHYTDEILIGKPDVAPELNIAYLMVYLNIDVPVKTAKLYILDIYTEKNSDKEDSSVRLVATNLTDLAAKFKDYADQNREGEDYAEEDDQFNQVIKSYTDGILIGKPNPSSILNMAHTVDYSIVDVPQTVPKLEPIVIESPFTPDAGRVSYIPNPIQINIGRKVKYVANAGLFTIAMTEDGAINYWGDPRLSPH</sequence>
<proteinExistence type="predicted"/>
<protein>
    <submittedName>
        <fullName evidence="1">Regulator of chromosome condensation protein</fullName>
    </submittedName>
</protein>
<accession>A0A481Z821</accession>
<dbReference type="PROSITE" id="PS50012">
    <property type="entry name" value="RCC1_3"/>
    <property type="match status" value="2"/>
</dbReference>
<dbReference type="Gene3D" id="2.130.10.30">
    <property type="entry name" value="Regulator of chromosome condensation 1/beta-lactamase-inhibitor protein II"/>
    <property type="match status" value="2"/>
</dbReference>
<dbReference type="EMBL" id="MK500500">
    <property type="protein sequence ID" value="QBK90861.1"/>
    <property type="molecule type" value="Genomic_DNA"/>
</dbReference>
<evidence type="ECO:0000313" key="1">
    <source>
        <dbReference type="EMBL" id="QBK90861.1"/>
    </source>
</evidence>